<gene>
    <name evidence="3" type="ORF">O9H85_07470</name>
</gene>
<proteinExistence type="inferred from homology"/>
<dbReference type="InterPro" id="IPR015943">
    <property type="entry name" value="WD40/YVTN_repeat-like_dom_sf"/>
</dbReference>
<organism evidence="3 4">
    <name type="scientific">Paenibacillus gyeongsangnamensis</name>
    <dbReference type="NCBI Taxonomy" id="3388067"/>
    <lineage>
        <taxon>Bacteria</taxon>
        <taxon>Bacillati</taxon>
        <taxon>Bacillota</taxon>
        <taxon>Bacilli</taxon>
        <taxon>Bacillales</taxon>
        <taxon>Paenibacillaceae</taxon>
        <taxon>Paenibacillus</taxon>
    </lineage>
</organism>
<dbReference type="RefSeq" id="WP_269880684.1">
    <property type="nucleotide sequence ID" value="NZ_JAQAGZ010000004.1"/>
</dbReference>
<reference evidence="3 4" key="1">
    <citation type="submission" date="2022-12" db="EMBL/GenBank/DDBJ databases">
        <title>Draft genome sequence of Paenibacillus sp. dW9.</title>
        <authorList>
            <person name="Choi E.-W."/>
            <person name="Kim D.-U."/>
        </authorList>
    </citation>
    <scope>NUCLEOTIDE SEQUENCE [LARGE SCALE GENOMIC DNA]</scope>
    <source>
        <strain evidence="4">dW9</strain>
    </source>
</reference>
<accession>A0ABT4Q5W7</accession>
<keyword evidence="4" id="KW-1185">Reference proteome</keyword>
<dbReference type="InterPro" id="IPR019405">
    <property type="entry name" value="Lactonase_7-beta_prop"/>
</dbReference>
<evidence type="ECO:0000256" key="2">
    <source>
        <dbReference type="SAM" id="MobiDB-lite"/>
    </source>
</evidence>
<comment type="similarity">
    <text evidence="1">Belongs to the cycloisomerase 2 family.</text>
</comment>
<feature type="region of interest" description="Disordered" evidence="2">
    <location>
        <begin position="143"/>
        <end position="167"/>
    </location>
</feature>
<dbReference type="InterPro" id="IPR011048">
    <property type="entry name" value="Haem_d1_sf"/>
</dbReference>
<evidence type="ECO:0000313" key="4">
    <source>
        <dbReference type="Proteomes" id="UP001527882"/>
    </source>
</evidence>
<sequence>MMPQSPIDAYLMFIGSYAEPDTSGIRVFSLNAVSGETKLLHTIEGLKNPSFLDLDHEGMKLYAIEETTTEDGGRGGSVVSFAFTAEGIVRRLNAQKSVGGATCHIEFNAVDRYVTVASYSGGLIGLLPVNEDGTLAQTTDMHRSEGTLGPNTVRQDRPHPHSTYTAPDRTYVYSPDLGLDRIKRFKFDPGSMKLIPSGETATAPGAGPRHMAFHPARPWVYVINELNGTITFYEREASGGELREIQTVSTLPDSFQGENTTAEVQLSPNGKYLYGSNRGHDSIAVYEVDQANGRLTTVEIVPSGGRTPRNFGITPDGRYLVTAHQESGNLAIFRLNEETGRLEDTGHRAEAAKGVCVKFWKKPGAFA</sequence>
<dbReference type="Pfam" id="PF10282">
    <property type="entry name" value="Lactonase"/>
    <property type="match status" value="1"/>
</dbReference>
<evidence type="ECO:0000256" key="1">
    <source>
        <dbReference type="ARBA" id="ARBA00005564"/>
    </source>
</evidence>
<dbReference type="Gene3D" id="2.130.10.10">
    <property type="entry name" value="YVTN repeat-like/Quinoprotein amine dehydrogenase"/>
    <property type="match status" value="1"/>
</dbReference>
<dbReference type="SUPFAM" id="SSF51004">
    <property type="entry name" value="C-terminal (heme d1) domain of cytochrome cd1-nitrite reductase"/>
    <property type="match status" value="1"/>
</dbReference>
<dbReference type="Proteomes" id="UP001527882">
    <property type="component" value="Unassembled WGS sequence"/>
</dbReference>
<protein>
    <submittedName>
        <fullName evidence="3">Lactonase family protein</fullName>
    </submittedName>
</protein>
<evidence type="ECO:0000313" key="3">
    <source>
        <dbReference type="EMBL" id="MCZ8512268.1"/>
    </source>
</evidence>
<comment type="caution">
    <text evidence="3">The sequence shown here is derived from an EMBL/GenBank/DDBJ whole genome shotgun (WGS) entry which is preliminary data.</text>
</comment>
<dbReference type="EMBL" id="JAQAGZ010000004">
    <property type="protein sequence ID" value="MCZ8512268.1"/>
    <property type="molecule type" value="Genomic_DNA"/>
</dbReference>
<dbReference type="PANTHER" id="PTHR30344:SF1">
    <property type="entry name" value="6-PHOSPHOGLUCONOLACTONASE"/>
    <property type="match status" value="1"/>
</dbReference>
<name>A0ABT4Q5W7_9BACL</name>
<dbReference type="PANTHER" id="PTHR30344">
    <property type="entry name" value="6-PHOSPHOGLUCONOLACTONASE-RELATED"/>
    <property type="match status" value="1"/>
</dbReference>
<dbReference type="InterPro" id="IPR050282">
    <property type="entry name" value="Cycloisomerase_2"/>
</dbReference>